<reference evidence="2 3" key="1">
    <citation type="submission" date="2021-06" db="EMBL/GenBank/DDBJ databases">
        <title>Caerostris darwini draft genome.</title>
        <authorList>
            <person name="Kono N."/>
            <person name="Arakawa K."/>
        </authorList>
    </citation>
    <scope>NUCLEOTIDE SEQUENCE [LARGE SCALE GENOMIC DNA]</scope>
</reference>
<comment type="caution">
    <text evidence="2">The sequence shown here is derived from an EMBL/GenBank/DDBJ whole genome shotgun (WGS) entry which is preliminary data.</text>
</comment>
<proteinExistence type="predicted"/>
<evidence type="ECO:0000256" key="1">
    <source>
        <dbReference type="SAM" id="MobiDB-lite"/>
    </source>
</evidence>
<gene>
    <name evidence="2" type="ORF">CDAR_396371</name>
</gene>
<keyword evidence="3" id="KW-1185">Reference proteome</keyword>
<accession>A0AAV4US53</accession>
<feature type="compositionally biased region" description="Polar residues" evidence="1">
    <location>
        <begin position="1"/>
        <end position="17"/>
    </location>
</feature>
<dbReference type="Proteomes" id="UP001054837">
    <property type="component" value="Unassembled WGS sequence"/>
</dbReference>
<dbReference type="EMBL" id="BPLQ01011814">
    <property type="protein sequence ID" value="GIY60563.1"/>
    <property type="molecule type" value="Genomic_DNA"/>
</dbReference>
<sequence>MNSSKCLPIAKSQTPPSESGIANPAEENATGQPFTLNIRFANPFRISPGPVCSQFHTPFPKTGAAVRATTNFLPAPHIDGCFLHTC</sequence>
<protein>
    <submittedName>
        <fullName evidence="2">Uncharacterized protein</fullName>
    </submittedName>
</protein>
<dbReference type="AlphaFoldDB" id="A0AAV4US53"/>
<name>A0AAV4US53_9ARAC</name>
<organism evidence="2 3">
    <name type="scientific">Caerostris darwini</name>
    <dbReference type="NCBI Taxonomy" id="1538125"/>
    <lineage>
        <taxon>Eukaryota</taxon>
        <taxon>Metazoa</taxon>
        <taxon>Ecdysozoa</taxon>
        <taxon>Arthropoda</taxon>
        <taxon>Chelicerata</taxon>
        <taxon>Arachnida</taxon>
        <taxon>Araneae</taxon>
        <taxon>Araneomorphae</taxon>
        <taxon>Entelegynae</taxon>
        <taxon>Araneoidea</taxon>
        <taxon>Araneidae</taxon>
        <taxon>Caerostris</taxon>
    </lineage>
</organism>
<evidence type="ECO:0000313" key="3">
    <source>
        <dbReference type="Proteomes" id="UP001054837"/>
    </source>
</evidence>
<evidence type="ECO:0000313" key="2">
    <source>
        <dbReference type="EMBL" id="GIY60563.1"/>
    </source>
</evidence>
<feature type="region of interest" description="Disordered" evidence="1">
    <location>
        <begin position="1"/>
        <end position="29"/>
    </location>
</feature>